<evidence type="ECO:0000259" key="12">
    <source>
        <dbReference type="PROSITE" id="PS50157"/>
    </source>
</evidence>
<dbReference type="Gene3D" id="6.10.140.140">
    <property type="match status" value="1"/>
</dbReference>
<evidence type="ECO:0000256" key="4">
    <source>
        <dbReference type="ARBA" id="ARBA00022737"/>
    </source>
</evidence>
<keyword evidence="15" id="KW-1185">Reference proteome</keyword>
<protein>
    <recommendedName>
        <fullName evidence="16">Zinc finger protein</fullName>
    </recommendedName>
</protein>
<keyword evidence="9" id="KW-0804">Transcription</keyword>
<keyword evidence="5 11" id="KW-0863">Zinc-finger</keyword>
<dbReference type="SMART" id="SM00349">
    <property type="entry name" value="KRAB"/>
    <property type="match status" value="1"/>
</dbReference>
<dbReference type="GO" id="GO:0006355">
    <property type="term" value="P:regulation of DNA-templated transcription"/>
    <property type="evidence" value="ECO:0007669"/>
    <property type="project" value="InterPro"/>
</dbReference>
<comment type="subcellular location">
    <subcellularLocation>
        <location evidence="1">Nucleus</location>
    </subcellularLocation>
</comment>
<evidence type="ECO:0000256" key="1">
    <source>
        <dbReference type="ARBA" id="ARBA00004123"/>
    </source>
</evidence>
<dbReference type="FunFam" id="3.30.160.60:FF:002254">
    <property type="entry name" value="Zinc finger protein 540"/>
    <property type="match status" value="1"/>
</dbReference>
<dbReference type="InterPro" id="IPR013087">
    <property type="entry name" value="Znf_C2H2_type"/>
</dbReference>
<evidence type="ECO:0008006" key="16">
    <source>
        <dbReference type="Google" id="ProtNLM"/>
    </source>
</evidence>
<dbReference type="GO" id="GO:0008270">
    <property type="term" value="F:zinc ion binding"/>
    <property type="evidence" value="ECO:0007669"/>
    <property type="project" value="UniProtKB-KW"/>
</dbReference>
<comment type="caution">
    <text evidence="14">The sequence shown here is derived from an EMBL/GenBank/DDBJ whole genome shotgun (WGS) entry which is preliminary data.</text>
</comment>
<evidence type="ECO:0000313" key="15">
    <source>
        <dbReference type="Proteomes" id="UP001488838"/>
    </source>
</evidence>
<dbReference type="PROSITE" id="PS50157">
    <property type="entry name" value="ZINC_FINGER_C2H2_2"/>
    <property type="match status" value="5"/>
</dbReference>
<dbReference type="CDD" id="cd07765">
    <property type="entry name" value="KRAB_A-box"/>
    <property type="match status" value="1"/>
</dbReference>
<dbReference type="InterPro" id="IPR036236">
    <property type="entry name" value="Znf_C2H2_sf"/>
</dbReference>
<keyword evidence="10" id="KW-0539">Nucleus</keyword>
<dbReference type="FunFam" id="3.30.160.60:FF:002402">
    <property type="entry name" value="Zinc finger protein 347"/>
    <property type="match status" value="1"/>
</dbReference>
<dbReference type="AlphaFoldDB" id="A0AAW0GWY0"/>
<feature type="domain" description="C2H2-type" evidence="12">
    <location>
        <begin position="264"/>
        <end position="291"/>
    </location>
</feature>
<dbReference type="InterPro" id="IPR036051">
    <property type="entry name" value="KRAB_dom_sf"/>
</dbReference>
<dbReference type="GO" id="GO:0003677">
    <property type="term" value="F:DNA binding"/>
    <property type="evidence" value="ECO:0007669"/>
    <property type="project" value="UniProtKB-KW"/>
</dbReference>
<evidence type="ECO:0000256" key="9">
    <source>
        <dbReference type="ARBA" id="ARBA00023163"/>
    </source>
</evidence>
<feature type="non-terminal residue" evidence="14">
    <location>
        <position position="1"/>
    </location>
</feature>
<evidence type="ECO:0000256" key="8">
    <source>
        <dbReference type="ARBA" id="ARBA00023125"/>
    </source>
</evidence>
<keyword evidence="6" id="KW-0862">Zinc</keyword>
<reference evidence="14 15" key="1">
    <citation type="journal article" date="2023" name="bioRxiv">
        <title>Conserved and derived expression patterns and positive selection on dental genes reveal complex evolutionary context of ever-growing rodent molars.</title>
        <authorList>
            <person name="Calamari Z.T."/>
            <person name="Song A."/>
            <person name="Cohen E."/>
            <person name="Akter M."/>
            <person name="Roy R.D."/>
            <person name="Hallikas O."/>
            <person name="Christensen M.M."/>
            <person name="Li P."/>
            <person name="Marangoni P."/>
            <person name="Jernvall J."/>
            <person name="Klein O.D."/>
        </authorList>
    </citation>
    <scope>NUCLEOTIDE SEQUENCE [LARGE SCALE GENOMIC DNA]</scope>
    <source>
        <strain evidence="14">V071</strain>
    </source>
</reference>
<evidence type="ECO:0000256" key="5">
    <source>
        <dbReference type="ARBA" id="ARBA00022771"/>
    </source>
</evidence>
<dbReference type="FunFam" id="3.30.160.60:FF:000773">
    <property type="entry name" value="Zinc finger protein 44"/>
    <property type="match status" value="1"/>
</dbReference>
<evidence type="ECO:0000256" key="2">
    <source>
        <dbReference type="ARBA" id="ARBA00006991"/>
    </source>
</evidence>
<proteinExistence type="inferred from homology"/>
<dbReference type="Gene3D" id="3.30.160.60">
    <property type="entry name" value="Classic Zinc Finger"/>
    <property type="match status" value="6"/>
</dbReference>
<dbReference type="GO" id="GO:0005634">
    <property type="term" value="C:nucleus"/>
    <property type="evidence" value="ECO:0007669"/>
    <property type="project" value="UniProtKB-SubCell"/>
</dbReference>
<dbReference type="EMBL" id="JBBHLL010001856">
    <property type="protein sequence ID" value="KAK7795714.1"/>
    <property type="molecule type" value="Genomic_DNA"/>
</dbReference>
<evidence type="ECO:0000259" key="13">
    <source>
        <dbReference type="PROSITE" id="PS50805"/>
    </source>
</evidence>
<dbReference type="Pfam" id="PF13465">
    <property type="entry name" value="zf-H2C2_2"/>
    <property type="match status" value="1"/>
</dbReference>
<evidence type="ECO:0000256" key="3">
    <source>
        <dbReference type="ARBA" id="ARBA00022723"/>
    </source>
</evidence>
<dbReference type="FunFam" id="3.30.160.60:FF:001004">
    <property type="entry name" value="Zinc finger protein 426"/>
    <property type="match status" value="1"/>
</dbReference>
<dbReference type="InterPro" id="IPR050636">
    <property type="entry name" value="C2H2-ZF_domain-containing"/>
</dbReference>
<feature type="domain" description="C2H2-type" evidence="12">
    <location>
        <begin position="186"/>
        <end position="213"/>
    </location>
</feature>
<evidence type="ECO:0000313" key="14">
    <source>
        <dbReference type="EMBL" id="KAK7795714.1"/>
    </source>
</evidence>
<keyword evidence="7" id="KW-0805">Transcription regulation</keyword>
<dbReference type="Proteomes" id="UP001488838">
    <property type="component" value="Unassembled WGS sequence"/>
</dbReference>
<accession>A0AAW0GWY0</accession>
<gene>
    <name evidence="14" type="ORF">U0070_002210</name>
</gene>
<dbReference type="Pfam" id="PF01352">
    <property type="entry name" value="KRAB"/>
    <property type="match status" value="1"/>
</dbReference>
<dbReference type="PANTHER" id="PTHR47772:SF12">
    <property type="entry name" value="RB-ASSOCIATED KRAB ZINC FINGER-RELATED"/>
    <property type="match status" value="1"/>
</dbReference>
<evidence type="ECO:0000256" key="7">
    <source>
        <dbReference type="ARBA" id="ARBA00023015"/>
    </source>
</evidence>
<dbReference type="PROSITE" id="PS50805">
    <property type="entry name" value="KRAB"/>
    <property type="match status" value="1"/>
</dbReference>
<name>A0AAW0GWY0_MYOGA</name>
<keyword evidence="3" id="KW-0479">Metal-binding</keyword>
<evidence type="ECO:0000256" key="11">
    <source>
        <dbReference type="PROSITE-ProRule" id="PRU00042"/>
    </source>
</evidence>
<keyword evidence="4" id="KW-0677">Repeat</keyword>
<dbReference type="InterPro" id="IPR001909">
    <property type="entry name" value="KRAB"/>
</dbReference>
<dbReference type="SMART" id="SM00355">
    <property type="entry name" value="ZnF_C2H2"/>
    <property type="match status" value="4"/>
</dbReference>
<sequence length="422" mass="49262">NAVTYDDVHVDFTWEEWVLLDPFQKNLYKDVMLETYRNLTTIGYSWDDHNIEEHCQSSQRHGSVLNVVKILCVPIILAGMKEVILERNLLYIISVLQPLHMTVMFKGMKEHMLERNPINLANVAMPVHMVEIFKCLRELERNAINVINVVKPLENKVIFEDIKEHILERNPMNAITVKNTTGEKPYECNQCGKAFSHHRDLQIHKEHILERNPINAINVVKPFLTPVIFKHIIEHILERNLMNAFNAPSHLQRHRITHTGEKPYECNQCGKAFREQRHLRRHKRIHTGEKPYECNHCGKAFVRHDSLHAHKRTHTGEKPYECTQCGKAFTQQITLQIRTHTGEKPYECNQCVTSKHIEEHILERNPTNVINVVKPFHVIGILKTMKEDMLETNYECNQHAYAGCHGYHKSVFPAIEKVEESA</sequence>
<feature type="domain" description="C2H2-type" evidence="12">
    <location>
        <begin position="244"/>
        <end position="263"/>
    </location>
</feature>
<evidence type="ECO:0000256" key="6">
    <source>
        <dbReference type="ARBA" id="ARBA00022833"/>
    </source>
</evidence>
<feature type="domain" description="C2H2-type" evidence="12">
    <location>
        <begin position="320"/>
        <end position="345"/>
    </location>
</feature>
<dbReference type="SUPFAM" id="SSF57667">
    <property type="entry name" value="beta-beta-alpha zinc fingers"/>
    <property type="match status" value="3"/>
</dbReference>
<comment type="similarity">
    <text evidence="2">Belongs to the krueppel C2H2-type zinc-finger protein family.</text>
</comment>
<dbReference type="Pfam" id="PF00096">
    <property type="entry name" value="zf-C2H2"/>
    <property type="match status" value="1"/>
</dbReference>
<dbReference type="PANTHER" id="PTHR47772">
    <property type="entry name" value="ZINC FINGER PROTEIN 200"/>
    <property type="match status" value="1"/>
</dbReference>
<feature type="domain" description="KRAB" evidence="13">
    <location>
        <begin position="3"/>
        <end position="123"/>
    </location>
</feature>
<dbReference type="SUPFAM" id="SSF109640">
    <property type="entry name" value="KRAB domain (Kruppel-associated box)"/>
    <property type="match status" value="1"/>
</dbReference>
<dbReference type="FunFam" id="3.30.160.60:FF:001016">
    <property type="entry name" value="zinc finger protein 850-like"/>
    <property type="match status" value="1"/>
</dbReference>
<feature type="domain" description="C2H2-type" evidence="12">
    <location>
        <begin position="292"/>
        <end position="319"/>
    </location>
</feature>
<keyword evidence="8" id="KW-0238">DNA-binding</keyword>
<dbReference type="PROSITE" id="PS00028">
    <property type="entry name" value="ZINC_FINGER_C2H2_1"/>
    <property type="match status" value="2"/>
</dbReference>
<evidence type="ECO:0000256" key="10">
    <source>
        <dbReference type="ARBA" id="ARBA00023242"/>
    </source>
</evidence>
<organism evidence="14 15">
    <name type="scientific">Myodes glareolus</name>
    <name type="common">Bank vole</name>
    <name type="synonym">Clethrionomys glareolus</name>
    <dbReference type="NCBI Taxonomy" id="447135"/>
    <lineage>
        <taxon>Eukaryota</taxon>
        <taxon>Metazoa</taxon>
        <taxon>Chordata</taxon>
        <taxon>Craniata</taxon>
        <taxon>Vertebrata</taxon>
        <taxon>Euteleostomi</taxon>
        <taxon>Mammalia</taxon>
        <taxon>Eutheria</taxon>
        <taxon>Euarchontoglires</taxon>
        <taxon>Glires</taxon>
        <taxon>Rodentia</taxon>
        <taxon>Myomorpha</taxon>
        <taxon>Muroidea</taxon>
        <taxon>Cricetidae</taxon>
        <taxon>Arvicolinae</taxon>
        <taxon>Myodes</taxon>
    </lineage>
</organism>